<feature type="transmembrane region" description="Helical" evidence="7">
    <location>
        <begin position="44"/>
        <end position="64"/>
    </location>
</feature>
<comment type="caution">
    <text evidence="9">The sequence shown here is derived from an EMBL/GenBank/DDBJ whole genome shotgun (WGS) entry which is preliminary data.</text>
</comment>
<feature type="transmembrane region" description="Helical" evidence="7">
    <location>
        <begin position="70"/>
        <end position="91"/>
    </location>
</feature>
<keyword evidence="4 7" id="KW-1133">Transmembrane helix</keyword>
<protein>
    <recommendedName>
        <fullName evidence="8">Citrate transporter-like domain-containing protein</fullName>
    </recommendedName>
</protein>
<evidence type="ECO:0000256" key="2">
    <source>
        <dbReference type="ARBA" id="ARBA00022448"/>
    </source>
</evidence>
<evidence type="ECO:0000313" key="10">
    <source>
        <dbReference type="Proteomes" id="UP001500804"/>
    </source>
</evidence>
<sequence>MLVCDGPDERLELPDFHAVAACAIFLWAYVLIATEKWVTGSAAALGAAMLVLALGISDAHSAFFSEDTGIDWNVIFLLLGMMVIVSVMRGTGETRSSTRSRLAGTARAPWSPLATSTARARCCCRGSPSCRDRGPTSGPPDAGRFPCAAGRHRRARSRGGGRSGSRSATPATALRNRLVGERGDAEVDLVLDAGVEALALARRCERHRRRDR</sequence>
<dbReference type="EMBL" id="BAABJO010000014">
    <property type="protein sequence ID" value="GAA5125698.1"/>
    <property type="molecule type" value="Genomic_DNA"/>
</dbReference>
<dbReference type="Pfam" id="PF03600">
    <property type="entry name" value="CitMHS"/>
    <property type="match status" value="1"/>
</dbReference>
<evidence type="ECO:0000256" key="3">
    <source>
        <dbReference type="ARBA" id="ARBA00022692"/>
    </source>
</evidence>
<feature type="domain" description="Citrate transporter-like" evidence="8">
    <location>
        <begin position="29"/>
        <end position="92"/>
    </location>
</feature>
<evidence type="ECO:0000313" key="9">
    <source>
        <dbReference type="EMBL" id="GAA5125698.1"/>
    </source>
</evidence>
<dbReference type="InterPro" id="IPR004680">
    <property type="entry name" value="Cit_transptr-like_dom"/>
</dbReference>
<evidence type="ECO:0000259" key="8">
    <source>
        <dbReference type="Pfam" id="PF03600"/>
    </source>
</evidence>
<keyword evidence="2" id="KW-0813">Transport</keyword>
<gene>
    <name evidence="9" type="ORF">GCM10023320_40450</name>
</gene>
<evidence type="ECO:0000256" key="6">
    <source>
        <dbReference type="SAM" id="MobiDB-lite"/>
    </source>
</evidence>
<feature type="compositionally biased region" description="Basic residues" evidence="6">
    <location>
        <begin position="150"/>
        <end position="159"/>
    </location>
</feature>
<evidence type="ECO:0000256" key="4">
    <source>
        <dbReference type="ARBA" id="ARBA00022989"/>
    </source>
</evidence>
<evidence type="ECO:0000256" key="5">
    <source>
        <dbReference type="ARBA" id="ARBA00023136"/>
    </source>
</evidence>
<evidence type="ECO:0000256" key="7">
    <source>
        <dbReference type="SAM" id="Phobius"/>
    </source>
</evidence>
<feature type="region of interest" description="Disordered" evidence="6">
    <location>
        <begin position="129"/>
        <end position="174"/>
    </location>
</feature>
<name>A0ABP9NMV0_9PSEU</name>
<proteinExistence type="predicted"/>
<organism evidence="9 10">
    <name type="scientific">Pseudonocardia adelaidensis</name>
    <dbReference type="NCBI Taxonomy" id="648754"/>
    <lineage>
        <taxon>Bacteria</taxon>
        <taxon>Bacillati</taxon>
        <taxon>Actinomycetota</taxon>
        <taxon>Actinomycetes</taxon>
        <taxon>Pseudonocardiales</taxon>
        <taxon>Pseudonocardiaceae</taxon>
        <taxon>Pseudonocardia</taxon>
    </lineage>
</organism>
<dbReference type="Proteomes" id="UP001500804">
    <property type="component" value="Unassembled WGS sequence"/>
</dbReference>
<accession>A0ABP9NMV0</accession>
<keyword evidence="10" id="KW-1185">Reference proteome</keyword>
<keyword evidence="5 7" id="KW-0472">Membrane</keyword>
<reference evidence="10" key="1">
    <citation type="journal article" date="2019" name="Int. J. Syst. Evol. Microbiol.">
        <title>The Global Catalogue of Microorganisms (GCM) 10K type strain sequencing project: providing services to taxonomists for standard genome sequencing and annotation.</title>
        <authorList>
            <consortium name="The Broad Institute Genomics Platform"/>
            <consortium name="The Broad Institute Genome Sequencing Center for Infectious Disease"/>
            <person name="Wu L."/>
            <person name="Ma J."/>
        </authorList>
    </citation>
    <scope>NUCLEOTIDE SEQUENCE [LARGE SCALE GENOMIC DNA]</scope>
    <source>
        <strain evidence="10">JCM 18302</strain>
    </source>
</reference>
<keyword evidence="3 7" id="KW-0812">Transmembrane</keyword>
<evidence type="ECO:0000256" key="1">
    <source>
        <dbReference type="ARBA" id="ARBA00004141"/>
    </source>
</evidence>
<feature type="transmembrane region" description="Helical" evidence="7">
    <location>
        <begin position="16"/>
        <end position="32"/>
    </location>
</feature>
<comment type="subcellular location">
    <subcellularLocation>
        <location evidence="1">Membrane</location>
        <topology evidence="1">Multi-pass membrane protein</topology>
    </subcellularLocation>
</comment>